<dbReference type="PANTHER" id="PTHR43674:SF16">
    <property type="entry name" value="CARBON-NITROGEN FAMILY, PUTATIVE (AFU_ORTHOLOGUE AFUA_5G02350)-RELATED"/>
    <property type="match status" value="1"/>
</dbReference>
<feature type="domain" description="CN hydrolase" evidence="2">
    <location>
        <begin position="24"/>
        <end position="284"/>
    </location>
</feature>
<accession>A8PTD5</accession>
<dbReference type="PANTHER" id="PTHR43674">
    <property type="entry name" value="NITRILASE C965.09-RELATED"/>
    <property type="match status" value="1"/>
</dbReference>
<dbReference type="GeneID" id="5856938"/>
<name>A8PTD5_MALGO</name>
<dbReference type="KEGG" id="mgl:MGL_0407"/>
<evidence type="ECO:0000259" key="2">
    <source>
        <dbReference type="PROSITE" id="PS50263"/>
    </source>
</evidence>
<dbReference type="OrthoDB" id="412018at2759"/>
<dbReference type="SUPFAM" id="SSF56317">
    <property type="entry name" value="Carbon-nitrogen hydrolase"/>
    <property type="match status" value="1"/>
</dbReference>
<dbReference type="STRING" id="425265.A8PTD5"/>
<dbReference type="InterPro" id="IPR050345">
    <property type="entry name" value="Aliph_Amidase/BUP"/>
</dbReference>
<dbReference type="Gene3D" id="3.60.110.10">
    <property type="entry name" value="Carbon-nitrogen hydrolase"/>
    <property type="match status" value="1"/>
</dbReference>
<dbReference type="Proteomes" id="UP000008837">
    <property type="component" value="Unassembled WGS sequence"/>
</dbReference>
<dbReference type="GO" id="GO:0016811">
    <property type="term" value="F:hydrolase activity, acting on carbon-nitrogen (but not peptide) bonds, in linear amides"/>
    <property type="evidence" value="ECO:0007669"/>
    <property type="project" value="TreeGrafter"/>
</dbReference>
<keyword evidence="1" id="KW-0378">Hydrolase</keyword>
<evidence type="ECO:0000313" key="4">
    <source>
        <dbReference type="Proteomes" id="UP000008837"/>
    </source>
</evidence>
<dbReference type="PROSITE" id="PS50263">
    <property type="entry name" value="CN_HYDROLASE"/>
    <property type="match status" value="1"/>
</dbReference>
<organism evidence="3 4">
    <name type="scientific">Malassezia globosa (strain ATCC MYA-4612 / CBS 7966)</name>
    <name type="common">Dandruff-associated fungus</name>
    <dbReference type="NCBI Taxonomy" id="425265"/>
    <lineage>
        <taxon>Eukaryota</taxon>
        <taxon>Fungi</taxon>
        <taxon>Dikarya</taxon>
        <taxon>Basidiomycota</taxon>
        <taxon>Ustilaginomycotina</taxon>
        <taxon>Malasseziomycetes</taxon>
        <taxon>Malasseziales</taxon>
        <taxon>Malasseziaceae</taxon>
        <taxon>Malassezia</taxon>
    </lineage>
</organism>
<dbReference type="InterPro" id="IPR036526">
    <property type="entry name" value="C-N_Hydrolase_sf"/>
</dbReference>
<evidence type="ECO:0000256" key="1">
    <source>
        <dbReference type="ARBA" id="ARBA00022801"/>
    </source>
</evidence>
<dbReference type="InterPro" id="IPR003010">
    <property type="entry name" value="C-N_Hydrolase"/>
</dbReference>
<comment type="caution">
    <text evidence="3">The sequence shown here is derived from an EMBL/GenBank/DDBJ whole genome shotgun (WGS) entry which is preliminary data.</text>
</comment>
<reference evidence="3 4" key="1">
    <citation type="journal article" date="2007" name="Proc. Natl. Acad. Sci. U.S.A.">
        <title>Dandruff-associated Malassezia genomes reveal convergent and divergent virulence traits shared with plant and human fungal pathogens.</title>
        <authorList>
            <person name="Xu J."/>
            <person name="Saunders C.W."/>
            <person name="Hu P."/>
            <person name="Grant R.A."/>
            <person name="Boekhout T."/>
            <person name="Kuramae E.E."/>
            <person name="Kronstad J.W."/>
            <person name="Deangelis Y.M."/>
            <person name="Reeder N.L."/>
            <person name="Johnstone K.R."/>
            <person name="Leland M."/>
            <person name="Fieno A.M."/>
            <person name="Begley W.M."/>
            <person name="Sun Y."/>
            <person name="Lacey M.P."/>
            <person name="Chaudhary T."/>
            <person name="Keough T."/>
            <person name="Chu L."/>
            <person name="Sears R."/>
            <person name="Yuan B."/>
            <person name="Dawson T.L.Jr."/>
        </authorList>
    </citation>
    <scope>NUCLEOTIDE SEQUENCE [LARGE SCALE GENOMIC DNA]</scope>
    <source>
        <strain evidence="4">ATCC MYA-4612 / CBS 7966</strain>
    </source>
</reference>
<dbReference type="CDD" id="cd07197">
    <property type="entry name" value="nitrilase"/>
    <property type="match status" value="1"/>
</dbReference>
<gene>
    <name evidence="3" type="ORF">MGL_0407</name>
</gene>
<dbReference type="EMBL" id="AAYY01000001">
    <property type="protein sequence ID" value="EDP45418.1"/>
    <property type="molecule type" value="Genomic_DNA"/>
</dbReference>
<keyword evidence="4" id="KW-1185">Reference proteome</keyword>
<dbReference type="AlphaFoldDB" id="A8PTD5"/>
<sequence>MSDLLPIVGEFSHGFDTEDERMRIHVALAQVQPNEAAHGNVYDVLPRMKQLLCSASELGADVVVFPEYFLTGSSHEAWRQSHTHDPLDSFSDVPVWLEDIRCMAREFGTAIVTGSAVLRHANKRASPLYNTTYFLDARGDIKGAYTKRNLWHAERAVLTPATDVSHPKDEYPPVFMFETRRGLRVRASMLMCWDLMFPESFRRLFVPPGCDQQLSELDKPNEWTGPDIVFAPTCWYADDSGTEAQVWNKDCEAACLDAICVARAMENECFDHRIPRPVDWVGQV</sequence>
<dbReference type="VEuPathDB" id="FungiDB:MGL_0407"/>
<evidence type="ECO:0000313" key="3">
    <source>
        <dbReference type="EMBL" id="EDP45418.1"/>
    </source>
</evidence>
<protein>
    <recommendedName>
        <fullName evidence="2">CN hydrolase domain-containing protein</fullName>
    </recommendedName>
</protein>
<dbReference type="RefSeq" id="XP_001732632.1">
    <property type="nucleotide sequence ID" value="XM_001732580.1"/>
</dbReference>
<dbReference type="InParanoid" id="A8PTD5"/>
<dbReference type="Pfam" id="PF00795">
    <property type="entry name" value="CN_hydrolase"/>
    <property type="match status" value="1"/>
</dbReference>
<proteinExistence type="predicted"/>